<feature type="compositionally biased region" description="Polar residues" evidence="1">
    <location>
        <begin position="9"/>
        <end position="20"/>
    </location>
</feature>
<proteinExistence type="predicted"/>
<dbReference type="GO" id="GO:0042790">
    <property type="term" value="P:nucleolar large rRNA transcription by RNA polymerase I"/>
    <property type="evidence" value="ECO:0007669"/>
    <property type="project" value="TreeGrafter"/>
</dbReference>
<dbReference type="InterPro" id="IPR007224">
    <property type="entry name" value="TIF_Rrn11"/>
</dbReference>
<dbReference type="InterPro" id="IPR053029">
    <property type="entry name" value="RNA_pol_I-specific_init_factor"/>
</dbReference>
<reference evidence="2" key="1">
    <citation type="journal article" date="2020" name="Stud. Mycol.">
        <title>101 Dothideomycetes genomes: a test case for predicting lifestyles and emergence of pathogens.</title>
        <authorList>
            <person name="Haridas S."/>
            <person name="Albert R."/>
            <person name="Binder M."/>
            <person name="Bloem J."/>
            <person name="Labutti K."/>
            <person name="Salamov A."/>
            <person name="Andreopoulos B."/>
            <person name="Baker S."/>
            <person name="Barry K."/>
            <person name="Bills G."/>
            <person name="Bluhm B."/>
            <person name="Cannon C."/>
            <person name="Castanera R."/>
            <person name="Culley D."/>
            <person name="Daum C."/>
            <person name="Ezra D."/>
            <person name="Gonzalez J."/>
            <person name="Henrissat B."/>
            <person name="Kuo A."/>
            <person name="Liang C."/>
            <person name="Lipzen A."/>
            <person name="Lutzoni F."/>
            <person name="Magnuson J."/>
            <person name="Mondo S."/>
            <person name="Nolan M."/>
            <person name="Ohm R."/>
            <person name="Pangilinan J."/>
            <person name="Park H.-J."/>
            <person name="Ramirez L."/>
            <person name="Alfaro M."/>
            <person name="Sun H."/>
            <person name="Tritt A."/>
            <person name="Yoshinaga Y."/>
            <person name="Zwiers L.-H."/>
            <person name="Turgeon B."/>
            <person name="Goodwin S."/>
            <person name="Spatafora J."/>
            <person name="Crous P."/>
            <person name="Grigoriev I."/>
        </authorList>
    </citation>
    <scope>NUCLEOTIDE SEQUENCE</scope>
    <source>
        <strain evidence="2">CBS 473.64</strain>
    </source>
</reference>
<dbReference type="GO" id="GO:0001181">
    <property type="term" value="F:RNA polymerase I general transcription initiation factor activity"/>
    <property type="evidence" value="ECO:0007669"/>
    <property type="project" value="InterPro"/>
</dbReference>
<evidence type="ECO:0000313" key="2">
    <source>
        <dbReference type="EMBL" id="KAF2637464.1"/>
    </source>
</evidence>
<dbReference type="GO" id="GO:0001164">
    <property type="term" value="F:RNA polymerase I core promoter sequence-specific DNA binding"/>
    <property type="evidence" value="ECO:0007669"/>
    <property type="project" value="InterPro"/>
</dbReference>
<feature type="region of interest" description="Disordered" evidence="1">
    <location>
        <begin position="1"/>
        <end position="62"/>
    </location>
</feature>
<feature type="region of interest" description="Disordered" evidence="1">
    <location>
        <begin position="238"/>
        <end position="270"/>
    </location>
</feature>
<dbReference type="Proteomes" id="UP000799753">
    <property type="component" value="Unassembled WGS sequence"/>
</dbReference>
<protein>
    <submittedName>
        <fullName evidence="2">Uncharacterized protein</fullName>
    </submittedName>
</protein>
<dbReference type="GO" id="GO:0017025">
    <property type="term" value="F:TBP-class protein binding"/>
    <property type="evidence" value="ECO:0007669"/>
    <property type="project" value="TreeGrafter"/>
</dbReference>
<feature type="compositionally biased region" description="Acidic residues" evidence="1">
    <location>
        <begin position="38"/>
        <end position="47"/>
    </location>
</feature>
<dbReference type="AlphaFoldDB" id="A0A6A6RTW4"/>
<evidence type="ECO:0000313" key="3">
    <source>
        <dbReference type="Proteomes" id="UP000799753"/>
    </source>
</evidence>
<organism evidence="2 3">
    <name type="scientific">Massarina eburnea CBS 473.64</name>
    <dbReference type="NCBI Taxonomy" id="1395130"/>
    <lineage>
        <taxon>Eukaryota</taxon>
        <taxon>Fungi</taxon>
        <taxon>Dikarya</taxon>
        <taxon>Ascomycota</taxon>
        <taxon>Pezizomycotina</taxon>
        <taxon>Dothideomycetes</taxon>
        <taxon>Pleosporomycetidae</taxon>
        <taxon>Pleosporales</taxon>
        <taxon>Massarineae</taxon>
        <taxon>Massarinaceae</taxon>
        <taxon>Massarina</taxon>
    </lineage>
</organism>
<accession>A0A6A6RTW4</accession>
<feature type="region of interest" description="Disordered" evidence="1">
    <location>
        <begin position="162"/>
        <end position="181"/>
    </location>
</feature>
<dbReference type="EMBL" id="MU006793">
    <property type="protein sequence ID" value="KAF2637464.1"/>
    <property type="molecule type" value="Genomic_DNA"/>
</dbReference>
<dbReference type="PANTHER" id="PTHR28244:SF1">
    <property type="entry name" value="RNA POLYMERASE I-SPECIFIC TRANSCRIPTION INITIATION FACTOR RRN11"/>
    <property type="match status" value="1"/>
</dbReference>
<feature type="compositionally biased region" description="Basic and acidic residues" evidence="1">
    <location>
        <begin position="164"/>
        <end position="181"/>
    </location>
</feature>
<sequence length="391" mass="44253">MQLFASQLRPGQQTTRSLRASQYKRPHRRRRDEHSDESPDEPPEEVAGDAAPSTPSSSRVPSNAKIQEGIAGLEPAVYAADVTSRSDAVGGKSEKSGLRRSHLDVLTTVMHRCLLEGHYDRASRAWGLILRSQVPGGKHIDPRNHGRWGIGAELLLRHKSRTNSNEHEHEHESNHDDEEPYSREAFDLARNYYERFIVQYNHLRTLPNAVDSRVFYPALFSVWIRDILDQSEQARKRYRKEHQHRSSSLVDSDDDSTAPSKEARDREAAIQAEELSSARQLCEKLDSEMKAPPYDKLPGLLCLRANVGLWISDLLLSSDEAEEEDDNNDNHSFESASRKPKRYARSLRELETSLGYFKRAEENGAGNLSAAKSAVEVKMKSLAKQMARFDG</sequence>
<dbReference type="GO" id="GO:0070860">
    <property type="term" value="C:RNA polymerase I core factor complex"/>
    <property type="evidence" value="ECO:0007669"/>
    <property type="project" value="TreeGrafter"/>
</dbReference>
<name>A0A6A6RTW4_9PLEO</name>
<dbReference type="Pfam" id="PF04090">
    <property type="entry name" value="Rrn11"/>
    <property type="match status" value="1"/>
</dbReference>
<feature type="compositionally biased region" description="Polar residues" evidence="1">
    <location>
        <begin position="53"/>
        <end position="62"/>
    </location>
</feature>
<feature type="compositionally biased region" description="Basic residues" evidence="1">
    <location>
        <begin position="22"/>
        <end position="31"/>
    </location>
</feature>
<keyword evidence="3" id="KW-1185">Reference proteome</keyword>
<feature type="region of interest" description="Disordered" evidence="1">
    <location>
        <begin position="321"/>
        <end position="344"/>
    </location>
</feature>
<dbReference type="PANTHER" id="PTHR28244">
    <property type="entry name" value="RNA POLYMERASE I-SPECIFIC TRANSCRIPTION INITIATION FACTOR RRN11"/>
    <property type="match status" value="1"/>
</dbReference>
<gene>
    <name evidence="2" type="ORF">P280DRAFT_472174</name>
</gene>
<dbReference type="OrthoDB" id="2159786at2759"/>
<evidence type="ECO:0000256" key="1">
    <source>
        <dbReference type="SAM" id="MobiDB-lite"/>
    </source>
</evidence>